<name>A0A1B9HZR6_9TREE</name>
<dbReference type="RefSeq" id="XP_019009947.1">
    <property type="nucleotide sequence ID" value="XM_019157229.1"/>
</dbReference>
<dbReference type="PANTHER" id="PTHR28041:SF1">
    <property type="entry name" value="LARGE RIBOSOMAL SUBUNIT PROTEIN ML59"/>
    <property type="match status" value="1"/>
</dbReference>
<dbReference type="GO" id="GO:0005762">
    <property type="term" value="C:mitochondrial large ribosomal subunit"/>
    <property type="evidence" value="ECO:0007669"/>
    <property type="project" value="InterPro"/>
</dbReference>
<dbReference type="InterPro" id="IPR040922">
    <property type="entry name" value="Ribosomal_mL59_dom"/>
</dbReference>
<evidence type="ECO:0000313" key="4">
    <source>
        <dbReference type="EMBL" id="WWC72984.1"/>
    </source>
</evidence>
<dbReference type="Pfam" id="PF18126">
    <property type="entry name" value="Mitoc_mL59"/>
    <property type="match status" value="1"/>
</dbReference>
<keyword evidence="5" id="KW-1185">Reference proteome</keyword>
<dbReference type="EMBL" id="CP144528">
    <property type="protein sequence ID" value="WWC72984.1"/>
    <property type="molecule type" value="Genomic_DNA"/>
</dbReference>
<reference evidence="4" key="2">
    <citation type="submission" date="2013-07" db="EMBL/GenBank/DDBJ databases">
        <authorList>
            <consortium name="The Broad Institute Genome Sequencing Platform"/>
            <person name="Cuomo C."/>
            <person name="Litvintseva A."/>
            <person name="Chen Y."/>
            <person name="Heitman J."/>
            <person name="Sun S."/>
            <person name="Springer D."/>
            <person name="Dromer F."/>
            <person name="Young S.K."/>
            <person name="Zeng Q."/>
            <person name="Gargeya S."/>
            <person name="Fitzgerald M."/>
            <person name="Abouelleil A."/>
            <person name="Alvarado L."/>
            <person name="Berlin A.M."/>
            <person name="Chapman S.B."/>
            <person name="Dewar J."/>
            <person name="Goldberg J."/>
            <person name="Griggs A."/>
            <person name="Gujja S."/>
            <person name="Hansen M."/>
            <person name="Howarth C."/>
            <person name="Imamovic A."/>
            <person name="Larimer J."/>
            <person name="McCowan C."/>
            <person name="Murphy C."/>
            <person name="Pearson M."/>
            <person name="Priest M."/>
            <person name="Roberts A."/>
            <person name="Saif S."/>
            <person name="Shea T."/>
            <person name="Sykes S."/>
            <person name="Wortman J."/>
            <person name="Nusbaum C."/>
            <person name="Birren B."/>
        </authorList>
    </citation>
    <scope>NUCLEOTIDE SEQUENCE</scope>
    <source>
        <strain evidence="4">CBS 10737</strain>
    </source>
</reference>
<feature type="compositionally biased region" description="Basic and acidic residues" evidence="1">
    <location>
        <begin position="194"/>
        <end position="210"/>
    </location>
</feature>
<feature type="region of interest" description="Disordered" evidence="1">
    <location>
        <begin position="194"/>
        <end position="217"/>
    </location>
</feature>
<dbReference type="STRING" id="1296096.A0A1B9HZR6"/>
<sequence>MSTITRRLFSSSSITRSTAFENTLPLDLSSPVHAKHLPRVLQRRIAKKVFQTEGELQSNINIQNPFLPQRLGRRTDSEITGEPRYHWKKPSISNRRQKQLLQFYPPIDLPISTKSSSSITSQSRPVKWNKELTINWVGQLPQKRLEKQISPENEILPEIKSLYSGRKQMFKGHKNERNREQKLKDRQVRLDGMEKRIREWRQGRNDEKARNRPSLPF</sequence>
<evidence type="ECO:0000259" key="2">
    <source>
        <dbReference type="Pfam" id="PF18126"/>
    </source>
</evidence>
<reference evidence="3" key="1">
    <citation type="submission" date="2013-07" db="EMBL/GenBank/DDBJ databases">
        <title>The Genome Sequence of Cryptococcus pinus CBS10737.</title>
        <authorList>
            <consortium name="The Broad Institute Genome Sequencing Platform"/>
            <person name="Cuomo C."/>
            <person name="Litvintseva A."/>
            <person name="Chen Y."/>
            <person name="Heitman J."/>
            <person name="Sun S."/>
            <person name="Springer D."/>
            <person name="Dromer F."/>
            <person name="Young S.K."/>
            <person name="Zeng Q."/>
            <person name="Gargeya S."/>
            <person name="Fitzgerald M."/>
            <person name="Abouelleil A."/>
            <person name="Alvarado L."/>
            <person name="Berlin A.M."/>
            <person name="Chapman S.B."/>
            <person name="Dewar J."/>
            <person name="Goldberg J."/>
            <person name="Griggs A."/>
            <person name="Gujja S."/>
            <person name="Hansen M."/>
            <person name="Howarth C."/>
            <person name="Imamovic A."/>
            <person name="Larimer J."/>
            <person name="McCowan C."/>
            <person name="Murphy C."/>
            <person name="Pearson M."/>
            <person name="Priest M."/>
            <person name="Roberts A."/>
            <person name="Saif S."/>
            <person name="Shea T."/>
            <person name="Sykes S."/>
            <person name="Wortman J."/>
            <person name="Nusbaum C."/>
            <person name="Birren B."/>
        </authorList>
    </citation>
    <scope>NUCLEOTIDE SEQUENCE [LARGE SCALE GENOMIC DNA]</scope>
    <source>
        <strain evidence="3">CBS 10737</strain>
    </source>
</reference>
<organism evidence="3">
    <name type="scientific">Kwoniella pini CBS 10737</name>
    <dbReference type="NCBI Taxonomy" id="1296096"/>
    <lineage>
        <taxon>Eukaryota</taxon>
        <taxon>Fungi</taxon>
        <taxon>Dikarya</taxon>
        <taxon>Basidiomycota</taxon>
        <taxon>Agaricomycotina</taxon>
        <taxon>Tremellomycetes</taxon>
        <taxon>Tremellales</taxon>
        <taxon>Cryptococcaceae</taxon>
        <taxon>Kwoniella</taxon>
    </lineage>
</organism>
<protein>
    <recommendedName>
        <fullName evidence="2">Large ribosomal subunit protein mL59 domain-containing protein</fullName>
    </recommendedName>
</protein>
<reference evidence="3" key="3">
    <citation type="submission" date="2016-07" db="EMBL/GenBank/DDBJ databases">
        <title>Evolution of pathogenesis and genome organization in the Tremellales.</title>
        <authorList>
            <person name="Cuomo C."/>
            <person name="Litvintseva A."/>
            <person name="Heitman J."/>
            <person name="Chen Y."/>
            <person name="Sun S."/>
            <person name="Springer D."/>
            <person name="Dromer F."/>
            <person name="Young S."/>
            <person name="Zeng Q."/>
            <person name="Chapman S."/>
            <person name="Gujja S."/>
            <person name="Saif S."/>
            <person name="Birren B."/>
        </authorList>
    </citation>
    <scope>NUCLEOTIDE SEQUENCE</scope>
    <source>
        <strain evidence="3">CBS 10737</strain>
    </source>
</reference>
<dbReference type="OrthoDB" id="18529at2759"/>
<evidence type="ECO:0000313" key="5">
    <source>
        <dbReference type="Proteomes" id="UP000094020"/>
    </source>
</evidence>
<proteinExistence type="predicted"/>
<dbReference type="Proteomes" id="UP000094020">
    <property type="component" value="Chromosome 10"/>
</dbReference>
<dbReference type="GeneID" id="30173878"/>
<evidence type="ECO:0000313" key="3">
    <source>
        <dbReference type="EMBL" id="OCF48728.1"/>
    </source>
</evidence>
<gene>
    <name evidence="3" type="ORF">I206_05509</name>
    <name evidence="4" type="ORF">I206_106948</name>
</gene>
<dbReference type="PANTHER" id="PTHR28041">
    <property type="entry name" value="54S RIBOSOMAL PROTEIN L25, MITOCHONDRIAL"/>
    <property type="match status" value="1"/>
</dbReference>
<dbReference type="KEGG" id="kpin:30173878"/>
<accession>A0A1B9HZR6</accession>
<evidence type="ECO:0000256" key="1">
    <source>
        <dbReference type="SAM" id="MobiDB-lite"/>
    </source>
</evidence>
<reference evidence="4" key="4">
    <citation type="submission" date="2024-02" db="EMBL/GenBank/DDBJ databases">
        <title>Comparative genomics of Cryptococcus and Kwoniella reveals pathogenesis evolution and contrasting modes of karyotype evolution via chromosome fusion or intercentromeric recombination.</title>
        <authorList>
            <person name="Coelho M.A."/>
            <person name="David-Palma M."/>
            <person name="Shea T."/>
            <person name="Bowers K."/>
            <person name="McGinley-Smith S."/>
            <person name="Mohammad A.W."/>
            <person name="Gnirke A."/>
            <person name="Yurkov A.M."/>
            <person name="Nowrousian M."/>
            <person name="Sun S."/>
            <person name="Cuomo C.A."/>
            <person name="Heitman J."/>
        </authorList>
    </citation>
    <scope>NUCLEOTIDE SEQUENCE</scope>
    <source>
        <strain evidence="4">CBS 10737</strain>
    </source>
</reference>
<dbReference type="AlphaFoldDB" id="A0A1B9HZR6"/>
<feature type="domain" description="Large ribosomal subunit protein mL59" evidence="2">
    <location>
        <begin position="39"/>
        <end position="202"/>
    </location>
</feature>
<dbReference type="EMBL" id="KI894013">
    <property type="protein sequence ID" value="OCF48728.1"/>
    <property type="molecule type" value="Genomic_DNA"/>
</dbReference>
<dbReference type="InterPro" id="IPR037507">
    <property type="entry name" value="Ribosomal_mL59"/>
</dbReference>
<dbReference type="GO" id="GO:0003735">
    <property type="term" value="F:structural constituent of ribosome"/>
    <property type="evidence" value="ECO:0007669"/>
    <property type="project" value="InterPro"/>
</dbReference>